<dbReference type="Proteomes" id="UP001049176">
    <property type="component" value="Chromosome 5"/>
</dbReference>
<keyword evidence="2" id="KW-1185">Reference proteome</keyword>
<evidence type="ECO:0000313" key="2">
    <source>
        <dbReference type="Proteomes" id="UP001049176"/>
    </source>
</evidence>
<dbReference type="GeneID" id="66078215"/>
<protein>
    <submittedName>
        <fullName evidence="1">Uncharacterized protein</fullName>
    </submittedName>
</protein>
<dbReference type="EMBL" id="CM032185">
    <property type="protein sequence ID" value="KAG7092824.1"/>
    <property type="molecule type" value="Genomic_DNA"/>
</dbReference>
<sequence length="84" mass="9691">MEVYTDPYTFNPSRFLLGENDRLPETILSSSRSDSSEDECVLRPDLRKTVSSLAQLESWPHLIFKKLLAMMETDLNLQFSSHLV</sequence>
<gene>
    <name evidence="1" type="ORF">E1B28_009139</name>
</gene>
<evidence type="ECO:0000313" key="1">
    <source>
        <dbReference type="EMBL" id="KAG7092824.1"/>
    </source>
</evidence>
<name>A0A9P7UV04_9AGAR</name>
<organism evidence="1 2">
    <name type="scientific">Marasmius oreades</name>
    <name type="common">fairy-ring Marasmius</name>
    <dbReference type="NCBI Taxonomy" id="181124"/>
    <lineage>
        <taxon>Eukaryota</taxon>
        <taxon>Fungi</taxon>
        <taxon>Dikarya</taxon>
        <taxon>Basidiomycota</taxon>
        <taxon>Agaricomycotina</taxon>
        <taxon>Agaricomycetes</taxon>
        <taxon>Agaricomycetidae</taxon>
        <taxon>Agaricales</taxon>
        <taxon>Marasmiineae</taxon>
        <taxon>Marasmiaceae</taxon>
        <taxon>Marasmius</taxon>
    </lineage>
</organism>
<reference evidence="1" key="1">
    <citation type="journal article" date="2021" name="Genome Biol. Evol.">
        <title>The assembled and annotated genome of the fairy-ring fungus Marasmius oreades.</title>
        <authorList>
            <person name="Hiltunen M."/>
            <person name="Ament-Velasquez S.L."/>
            <person name="Johannesson H."/>
        </authorList>
    </citation>
    <scope>NUCLEOTIDE SEQUENCE</scope>
    <source>
        <strain evidence="1">03SP1</strain>
    </source>
</reference>
<comment type="caution">
    <text evidence="1">The sequence shown here is derived from an EMBL/GenBank/DDBJ whole genome shotgun (WGS) entry which is preliminary data.</text>
</comment>
<accession>A0A9P7UV04</accession>
<dbReference type="KEGG" id="more:E1B28_009139"/>
<dbReference type="AlphaFoldDB" id="A0A9P7UV04"/>
<proteinExistence type="predicted"/>
<dbReference type="RefSeq" id="XP_043009294.1">
    <property type="nucleotide sequence ID" value="XM_043154007.1"/>
</dbReference>